<proteinExistence type="predicted"/>
<organism evidence="1 2">
    <name type="scientific">Mycetomoellerius zeteki</name>
    <dbReference type="NCBI Taxonomy" id="64791"/>
    <lineage>
        <taxon>Eukaryota</taxon>
        <taxon>Metazoa</taxon>
        <taxon>Ecdysozoa</taxon>
        <taxon>Arthropoda</taxon>
        <taxon>Hexapoda</taxon>
        <taxon>Insecta</taxon>
        <taxon>Pterygota</taxon>
        <taxon>Neoptera</taxon>
        <taxon>Endopterygota</taxon>
        <taxon>Hymenoptera</taxon>
        <taxon>Apocrita</taxon>
        <taxon>Aculeata</taxon>
        <taxon>Formicoidea</taxon>
        <taxon>Formicidae</taxon>
        <taxon>Myrmicinae</taxon>
        <taxon>Mycetomoellerius</taxon>
    </lineage>
</organism>
<dbReference type="PANTHER" id="PTHR21053">
    <property type="entry name" value="TRANSCRIPTION ELONGATION FACTOR, MITOCHONDRIAL"/>
    <property type="match status" value="1"/>
</dbReference>
<dbReference type="GO" id="GO:0030337">
    <property type="term" value="F:DNA polymerase processivity factor activity"/>
    <property type="evidence" value="ECO:0007669"/>
    <property type="project" value="TreeGrafter"/>
</dbReference>
<gene>
    <name evidence="1" type="ORF">ALC60_02621</name>
</gene>
<reference evidence="1 2" key="1">
    <citation type="submission" date="2015-09" db="EMBL/GenBank/DDBJ databases">
        <title>Trachymyrmex zeteki WGS genome.</title>
        <authorList>
            <person name="Nygaard S."/>
            <person name="Hu H."/>
            <person name="Boomsma J."/>
            <person name="Zhang G."/>
        </authorList>
    </citation>
    <scope>NUCLEOTIDE SEQUENCE [LARGE SCALE GENOMIC DNA]</scope>
    <source>
        <strain evidence="1">Tzet28-1</strain>
        <tissue evidence="1">Whole body</tissue>
    </source>
</reference>
<evidence type="ECO:0000313" key="1">
    <source>
        <dbReference type="EMBL" id="KYQ58202.1"/>
    </source>
</evidence>
<dbReference type="EMBL" id="KQ982294">
    <property type="protein sequence ID" value="KYQ58202.1"/>
    <property type="molecule type" value="Genomic_DNA"/>
</dbReference>
<sequence length="423" mass="49412">MWNRILTRFFSTIIKNQRVQREIYKDWTLSVIADFKTSKCTKTFDMNLFSPEDKEKILQVINNKTADDLLQYSITKKHAQKLESYRENNGLFKSLDDLPVWSMNNKWIYNFYKSIIYGKERKIPKKNMSNLVVTPQSTRNNHKNVNTVLGIYVGHDIISWSLLNRNCEVLQWSYKSFPRKEKKEKIHSLLQTTLPIAKKLPKADRYIMQEINGDTGHIKNSQCYQNFIQQSIIGTIILTHLTMVDDSTFNDTTEFVANNICILRQHVLRKIYGLVVDNETISTQYMLQKLLQESDELIKTKEPKVLIETELRNMYNIQNSVCQEQIGWPLLIALAFVELPLDRVKEKITTDRTSVEVRVTSILFLITAAASTASRPFELSTLRPHVRFRMRMWYARCQTEVFNALASVTRSLHQDCAFSSWGS</sequence>
<dbReference type="Gene3D" id="1.10.150.280">
    <property type="entry name" value="AF1531-like domain"/>
    <property type="match status" value="1"/>
</dbReference>
<dbReference type="InterPro" id="IPR010994">
    <property type="entry name" value="RuvA_2-like"/>
</dbReference>
<protein>
    <submittedName>
        <fullName evidence="1">UPF0629 protein C17orf42 like protein</fullName>
    </submittedName>
</protein>
<dbReference type="SUPFAM" id="SSF47781">
    <property type="entry name" value="RuvA domain 2-like"/>
    <property type="match status" value="1"/>
</dbReference>
<dbReference type="GO" id="GO:0006392">
    <property type="term" value="P:transcription elongation by mitochondrial RNA polymerase"/>
    <property type="evidence" value="ECO:0007669"/>
    <property type="project" value="InterPro"/>
</dbReference>
<dbReference type="STRING" id="64791.A0A151XCU8"/>
<evidence type="ECO:0000313" key="2">
    <source>
        <dbReference type="Proteomes" id="UP000075809"/>
    </source>
</evidence>
<dbReference type="Proteomes" id="UP000075809">
    <property type="component" value="Unassembled WGS sequence"/>
</dbReference>
<keyword evidence="2" id="KW-1185">Reference proteome</keyword>
<dbReference type="PANTHER" id="PTHR21053:SF2">
    <property type="entry name" value="TRANSCRIPTION ELONGATION FACTOR, MITOCHONDRIAL"/>
    <property type="match status" value="1"/>
</dbReference>
<accession>A0A151XCU8</accession>
<dbReference type="InterPro" id="IPR039150">
    <property type="entry name" value="TEFM"/>
</dbReference>
<name>A0A151XCU8_9HYME</name>
<dbReference type="AlphaFoldDB" id="A0A151XCU8"/>
<dbReference type="GO" id="GO:0042645">
    <property type="term" value="C:mitochondrial nucleoid"/>
    <property type="evidence" value="ECO:0007669"/>
    <property type="project" value="TreeGrafter"/>
</dbReference>